<proteinExistence type="predicted"/>
<evidence type="ECO:0000313" key="3">
    <source>
        <dbReference type="Proteomes" id="UP000752171"/>
    </source>
</evidence>
<sequence length="88" mass="9629">MKRRKSEKMDRPQKEKSAANGREADERDVKSSSSEKRRSNSLERPILFCGVSPGDPAGDPVGDPVGGSSSEEGIWKLNSPDQTVLRNT</sequence>
<name>A0A8T2LV80_ASTMX</name>
<feature type="compositionally biased region" description="Low complexity" evidence="1">
    <location>
        <begin position="50"/>
        <end position="70"/>
    </location>
</feature>
<gene>
    <name evidence="2" type="ORF">AMEX_G11746</name>
</gene>
<feature type="compositionally biased region" description="Polar residues" evidence="1">
    <location>
        <begin position="79"/>
        <end position="88"/>
    </location>
</feature>
<protein>
    <submittedName>
        <fullName evidence="2">Uncharacterized protein</fullName>
    </submittedName>
</protein>
<dbReference type="AlphaFoldDB" id="A0A8T2LV80"/>
<dbReference type="EMBL" id="JAICCE010000008">
    <property type="protein sequence ID" value="KAG9274707.1"/>
    <property type="molecule type" value="Genomic_DNA"/>
</dbReference>
<evidence type="ECO:0000256" key="1">
    <source>
        <dbReference type="SAM" id="MobiDB-lite"/>
    </source>
</evidence>
<organism evidence="2 3">
    <name type="scientific">Astyanax mexicanus</name>
    <name type="common">Blind cave fish</name>
    <name type="synonym">Astyanax fasciatus mexicanus</name>
    <dbReference type="NCBI Taxonomy" id="7994"/>
    <lineage>
        <taxon>Eukaryota</taxon>
        <taxon>Metazoa</taxon>
        <taxon>Chordata</taxon>
        <taxon>Craniata</taxon>
        <taxon>Vertebrata</taxon>
        <taxon>Euteleostomi</taxon>
        <taxon>Actinopterygii</taxon>
        <taxon>Neopterygii</taxon>
        <taxon>Teleostei</taxon>
        <taxon>Ostariophysi</taxon>
        <taxon>Characiformes</taxon>
        <taxon>Characoidei</taxon>
        <taxon>Acestrorhamphidae</taxon>
        <taxon>Acestrorhamphinae</taxon>
        <taxon>Astyanax</taxon>
    </lineage>
</organism>
<feature type="region of interest" description="Disordered" evidence="1">
    <location>
        <begin position="1"/>
        <end position="88"/>
    </location>
</feature>
<dbReference type="Proteomes" id="UP000752171">
    <property type="component" value="Unassembled WGS sequence"/>
</dbReference>
<comment type="caution">
    <text evidence="2">The sequence shown here is derived from an EMBL/GenBank/DDBJ whole genome shotgun (WGS) entry which is preliminary data.</text>
</comment>
<accession>A0A8T2LV80</accession>
<feature type="compositionally biased region" description="Basic and acidic residues" evidence="1">
    <location>
        <begin position="7"/>
        <end position="41"/>
    </location>
</feature>
<evidence type="ECO:0000313" key="2">
    <source>
        <dbReference type="EMBL" id="KAG9274707.1"/>
    </source>
</evidence>
<reference evidence="2 3" key="1">
    <citation type="submission" date="2021-07" db="EMBL/GenBank/DDBJ databases">
        <authorList>
            <person name="Imarazene B."/>
            <person name="Zahm M."/>
            <person name="Klopp C."/>
            <person name="Cabau C."/>
            <person name="Beille S."/>
            <person name="Jouanno E."/>
            <person name="Castinel A."/>
            <person name="Lluch J."/>
            <person name="Gil L."/>
            <person name="Kuchtly C."/>
            <person name="Lopez Roques C."/>
            <person name="Donnadieu C."/>
            <person name="Parrinello H."/>
            <person name="Journot L."/>
            <person name="Du K."/>
            <person name="Schartl M."/>
            <person name="Retaux S."/>
            <person name="Guiguen Y."/>
        </authorList>
    </citation>
    <scope>NUCLEOTIDE SEQUENCE [LARGE SCALE GENOMIC DNA]</scope>
    <source>
        <strain evidence="2">Pach_M1</strain>
        <tissue evidence="2">Testis</tissue>
    </source>
</reference>